<dbReference type="InterPro" id="IPR009706">
    <property type="entry name" value="DUF1287"/>
</dbReference>
<organism evidence="1 2">
    <name type="scientific">Flavobacterium terrae</name>
    <dbReference type="NCBI Taxonomy" id="415425"/>
    <lineage>
        <taxon>Bacteria</taxon>
        <taxon>Pseudomonadati</taxon>
        <taxon>Bacteroidota</taxon>
        <taxon>Flavobacteriia</taxon>
        <taxon>Flavobacteriales</taxon>
        <taxon>Flavobacteriaceae</taxon>
        <taxon>Flavobacterium</taxon>
    </lineage>
</organism>
<dbReference type="AlphaFoldDB" id="A0A1M6FXW7"/>
<evidence type="ECO:0008006" key="3">
    <source>
        <dbReference type="Google" id="ProtNLM"/>
    </source>
</evidence>
<gene>
    <name evidence="1" type="ORF">SAMN05444363_2403</name>
</gene>
<dbReference type="PROSITE" id="PS51257">
    <property type="entry name" value="PROKAR_LIPOPROTEIN"/>
    <property type="match status" value="1"/>
</dbReference>
<sequence>MNKHFILAYASLLIGCKNHDSVAQTQISPVINTSIEKIVNPETFAEKLSNAALSIIDPTIVYTPNYIGITYPNGDVPPKTGVCTDVVIRAYRKLNIDLQKEVHEDMVSNFSLYPNLKKWGLKTTDTNIDHRRVPNLEVFFERKGDKLPISQSPTDYKTGDIVTWMINDKLPHIGIVTHIKTEDGIRPMIVHNVGAGQVLEDCLFKYTIVGHFRYKK</sequence>
<dbReference type="EMBL" id="FQZI01000004">
    <property type="protein sequence ID" value="SHJ02522.1"/>
    <property type="molecule type" value="Genomic_DNA"/>
</dbReference>
<name>A0A1M6FXW7_9FLAO</name>
<protein>
    <recommendedName>
        <fullName evidence="3">DUF1287 domain-containing protein</fullName>
    </recommendedName>
</protein>
<keyword evidence="2" id="KW-1185">Reference proteome</keyword>
<reference evidence="2" key="1">
    <citation type="submission" date="2016-11" db="EMBL/GenBank/DDBJ databases">
        <authorList>
            <person name="Varghese N."/>
            <person name="Submissions S."/>
        </authorList>
    </citation>
    <scope>NUCLEOTIDE SEQUENCE [LARGE SCALE GENOMIC DNA]</scope>
    <source>
        <strain evidence="2">DSM 18829</strain>
    </source>
</reference>
<accession>A0A1M6FXW7</accession>
<proteinExistence type="predicted"/>
<dbReference type="STRING" id="415425.SAMN05444363_2403"/>
<dbReference type="OrthoDB" id="114026at2"/>
<dbReference type="Proteomes" id="UP000184488">
    <property type="component" value="Unassembled WGS sequence"/>
</dbReference>
<dbReference type="PIRSF" id="PIRSF011444">
    <property type="entry name" value="DUF1287"/>
    <property type="match status" value="1"/>
</dbReference>
<dbReference type="RefSeq" id="WP_073311733.1">
    <property type="nucleotide sequence ID" value="NZ_FQZI01000004.1"/>
</dbReference>
<dbReference type="Pfam" id="PF06940">
    <property type="entry name" value="DUF1287"/>
    <property type="match status" value="1"/>
</dbReference>
<evidence type="ECO:0000313" key="1">
    <source>
        <dbReference type="EMBL" id="SHJ02522.1"/>
    </source>
</evidence>
<evidence type="ECO:0000313" key="2">
    <source>
        <dbReference type="Proteomes" id="UP000184488"/>
    </source>
</evidence>